<dbReference type="EMBL" id="BAABFA010000024">
    <property type="protein sequence ID" value="GAA4470020.1"/>
    <property type="molecule type" value="Genomic_DNA"/>
</dbReference>
<keyword evidence="3" id="KW-1185">Reference proteome</keyword>
<dbReference type="PANTHER" id="PTHR43135">
    <property type="entry name" value="ALPHA-D-RIBOSE 1-METHYLPHOSPHONATE 5-TRIPHOSPHATE DIPHOSPHATASE"/>
    <property type="match status" value="1"/>
</dbReference>
<dbReference type="InterPro" id="IPR051781">
    <property type="entry name" value="Metallo-dep_Hydrolase"/>
</dbReference>
<comment type="caution">
    <text evidence="2">The sequence shown here is derived from an EMBL/GenBank/DDBJ whole genome shotgun (WGS) entry which is preliminary data.</text>
</comment>
<protein>
    <submittedName>
        <fullName evidence="2">Amidohydrolase family protein</fullName>
    </submittedName>
</protein>
<name>A0ABP8NR55_9BACT</name>
<dbReference type="SUPFAM" id="SSF82171">
    <property type="entry name" value="DPP6 N-terminal domain-like"/>
    <property type="match status" value="3"/>
</dbReference>
<dbReference type="InterPro" id="IPR006680">
    <property type="entry name" value="Amidohydro-rel"/>
</dbReference>
<feature type="domain" description="Amidohydrolase-related" evidence="1">
    <location>
        <begin position="944"/>
        <end position="1038"/>
    </location>
</feature>
<dbReference type="SUPFAM" id="SSF51338">
    <property type="entry name" value="Composite domain of metallo-dependent hydrolases"/>
    <property type="match status" value="1"/>
</dbReference>
<dbReference type="Gene3D" id="2.30.40.10">
    <property type="entry name" value="Urease, subunit C, domain 1"/>
    <property type="match status" value="1"/>
</dbReference>
<organism evidence="2 3">
    <name type="scientific">Nemorincola caseinilytica</name>
    <dbReference type="NCBI Taxonomy" id="2054315"/>
    <lineage>
        <taxon>Bacteria</taxon>
        <taxon>Pseudomonadati</taxon>
        <taxon>Bacteroidota</taxon>
        <taxon>Chitinophagia</taxon>
        <taxon>Chitinophagales</taxon>
        <taxon>Chitinophagaceae</taxon>
        <taxon>Nemorincola</taxon>
    </lineage>
</organism>
<evidence type="ECO:0000259" key="1">
    <source>
        <dbReference type="Pfam" id="PF01979"/>
    </source>
</evidence>
<dbReference type="Pfam" id="PF07676">
    <property type="entry name" value="PD40"/>
    <property type="match status" value="3"/>
</dbReference>
<dbReference type="Gene3D" id="2.120.10.30">
    <property type="entry name" value="TolB, C-terminal domain"/>
    <property type="match status" value="3"/>
</dbReference>
<dbReference type="Pfam" id="PF01979">
    <property type="entry name" value="Amidohydro_1"/>
    <property type="match status" value="1"/>
</dbReference>
<dbReference type="InterPro" id="IPR032466">
    <property type="entry name" value="Metal_Hydrolase"/>
</dbReference>
<evidence type="ECO:0000313" key="3">
    <source>
        <dbReference type="Proteomes" id="UP001500067"/>
    </source>
</evidence>
<dbReference type="InterPro" id="IPR011042">
    <property type="entry name" value="6-blade_b-propeller_TolB-like"/>
</dbReference>
<dbReference type="PANTHER" id="PTHR43135:SF3">
    <property type="entry name" value="ALPHA-D-RIBOSE 1-METHYLPHOSPHONATE 5-TRIPHOSPHATE DIPHOSPHATASE"/>
    <property type="match status" value="1"/>
</dbReference>
<dbReference type="SUPFAM" id="SSF51556">
    <property type="entry name" value="Metallo-dependent hydrolases"/>
    <property type="match status" value="1"/>
</dbReference>
<sequence>MGALLLAGLYIPVAAQDKKDEKKKWDVNAPGAPGRDVSFTVNEGTWMNLDVAPDGRDIVFDLLGDIYIIPFAGGEARVLRKGMAMEVQPRFSPDGKKILFTSDAGGGDNIWVMDRDGSNAKQVTKENFRLLNNAVWAGNDHFIARKHFTSTRSLGAGEMWIYHISGGGGLQLTPRKNDQQDLNEPCVSPDGHYVYYSEDMYPGGFFQYNKDPNNQIFVIKRYDREKGEIEIVTGGPGGAVRPQISHSGRQLAFVKRVRTKTVLYLRDLETGEEWPIYDKLTKDQQEAWTTFGIYTGFAWTPDDKNIIIWSGGKIQKIDATGKNAATEIPFICNVQQRITDAVRFKQNLNPDEFTVKVIRHAVTSPDGKWLVFNALGHLYKKALPDGRPERLTTSPLQEGEPAFSPDGKWLAYVTWNDTLTGSLCKMPMDGKGKPTVLSTKKGMYRTPSFSPDGRWLVYSKDGSDNSMGNTYTVKPGIYYMPAAGGKEEYVTDKGEYPRFSKDGSRIFYQEGGNLFGSLDKSFSSCDLQGNDVRTMFKGKYSSQFTVSPDGKWVAFVHLHSVYVAAFPGIGKPISLGDDVTDIPVKKVSKDAGINLHWGAGSKQLHYTLGDQYFTVNIEDRFEFVAGKPDSLFKAPETGIAVGLTAKADKPQGTIAFTNARIITMNGNEVIEGGTVVVEGNLIKAVGKGTAIPQGAKVVDCAGKTIMPGFVDAHAHAAHFRYGLTPDKHWPYYTNLAYGVTTMHDPSAVSEMVFAQSELVKSGAMVGPRVFSTGTILYGADGDFKAVINSPDDAKSALRRTQAFGAFSVKSYNQPRREQRQMVIEAARELKMEVVPEGGSFFYHNMSMILDGHTTIEHNIPVAPLYNDVIQLWKNAKTANTPTLIVSYGALSGEYYWYQHTNVWEKERLLRFTPRSVIDTRARHRTMAPEEEYENGHMLVSRSLKKLSDAGVTINMGAHGQIQGIGAHWEIWMMAQGGMTPMEALRTATINSATSLGFDDHIGSLQPGKLADLLVMDKNPLDDIRNTESIRYTMVNGRLYDAETMNEVGNYDNKRGRFFWELGRNAESFPWHEAAIELGDQE</sequence>
<dbReference type="InterPro" id="IPR011659">
    <property type="entry name" value="WD40"/>
</dbReference>
<proteinExistence type="predicted"/>
<accession>A0ABP8NR55</accession>
<dbReference type="InterPro" id="IPR011059">
    <property type="entry name" value="Metal-dep_hydrolase_composite"/>
</dbReference>
<dbReference type="Proteomes" id="UP001500067">
    <property type="component" value="Unassembled WGS sequence"/>
</dbReference>
<dbReference type="Gene3D" id="3.20.20.140">
    <property type="entry name" value="Metal-dependent hydrolases"/>
    <property type="match status" value="1"/>
</dbReference>
<reference evidence="3" key="1">
    <citation type="journal article" date="2019" name="Int. J. Syst. Evol. Microbiol.">
        <title>The Global Catalogue of Microorganisms (GCM) 10K type strain sequencing project: providing services to taxonomists for standard genome sequencing and annotation.</title>
        <authorList>
            <consortium name="The Broad Institute Genomics Platform"/>
            <consortium name="The Broad Institute Genome Sequencing Center for Infectious Disease"/>
            <person name="Wu L."/>
            <person name="Ma J."/>
        </authorList>
    </citation>
    <scope>NUCLEOTIDE SEQUENCE [LARGE SCALE GENOMIC DNA]</scope>
    <source>
        <strain evidence="3">JCM 32105</strain>
    </source>
</reference>
<evidence type="ECO:0000313" key="2">
    <source>
        <dbReference type="EMBL" id="GAA4470020.1"/>
    </source>
</evidence>
<gene>
    <name evidence="2" type="ORF">GCM10023093_30450</name>
</gene>